<gene>
    <name evidence="1" type="ORF">SAMN05216313_11563</name>
</gene>
<accession>A0A1I0HDR3</accession>
<evidence type="ECO:0000313" key="1">
    <source>
        <dbReference type="EMBL" id="SET81120.1"/>
    </source>
</evidence>
<dbReference type="Proteomes" id="UP000198508">
    <property type="component" value="Unassembled WGS sequence"/>
</dbReference>
<keyword evidence="2" id="KW-1185">Reference proteome</keyword>
<organism evidence="1 2">
    <name type="scientific">Enterocloster lavalensis</name>
    <dbReference type="NCBI Taxonomy" id="460384"/>
    <lineage>
        <taxon>Bacteria</taxon>
        <taxon>Bacillati</taxon>
        <taxon>Bacillota</taxon>
        <taxon>Clostridia</taxon>
        <taxon>Lachnospirales</taxon>
        <taxon>Lachnospiraceae</taxon>
        <taxon>Enterocloster</taxon>
    </lineage>
</organism>
<evidence type="ECO:0000313" key="2">
    <source>
        <dbReference type="Proteomes" id="UP000198508"/>
    </source>
</evidence>
<dbReference type="EMBL" id="FOIM01000015">
    <property type="protein sequence ID" value="SET81120.1"/>
    <property type="molecule type" value="Genomic_DNA"/>
</dbReference>
<reference evidence="2" key="1">
    <citation type="submission" date="2016-10" db="EMBL/GenBank/DDBJ databases">
        <authorList>
            <person name="Varghese N."/>
            <person name="Submissions S."/>
        </authorList>
    </citation>
    <scope>NUCLEOTIDE SEQUENCE [LARGE SCALE GENOMIC DNA]</scope>
    <source>
        <strain evidence="2">NLAE-zl-G277</strain>
    </source>
</reference>
<sequence>MTIERNYIPLCQAFAQEPVITALQRRGINMVQPEMIRLSRSERTFEQYTCLFGGENLPEMLLTGIRQAMEEADKISPVLMTEQYPWLKGPSWILEMRDVSHYKVTVQFDAETFFNIWRICGEQEAAGELADANGSSSAVLRLYLEKDPAIREVDCGFEGVGMKIPVEVCSEGEVMKIIVKERETMLRMVKELILNGNLDLRRYVAGECEI</sequence>
<dbReference type="AlphaFoldDB" id="A0A1I0HDR3"/>
<name>A0A1I0HDR3_9FIRM</name>
<protein>
    <submittedName>
        <fullName evidence="1">Uncharacterized protein</fullName>
    </submittedName>
</protein>
<proteinExistence type="predicted"/>
<dbReference type="STRING" id="460384.SAMN05216313_11563"/>
<dbReference type="RefSeq" id="WP_139201165.1">
    <property type="nucleotide sequence ID" value="NZ_FOIM01000015.1"/>
</dbReference>